<feature type="transmembrane region" description="Helical" evidence="1">
    <location>
        <begin position="26"/>
        <end position="42"/>
    </location>
</feature>
<dbReference type="PIRSF" id="PIRSF027391">
    <property type="entry name" value="Hpre_diP_synt_I"/>
    <property type="match status" value="1"/>
</dbReference>
<keyword evidence="1" id="KW-0472">Membrane</keyword>
<evidence type="ECO:0000313" key="3">
    <source>
        <dbReference type="EMBL" id="RHL68678.1"/>
    </source>
</evidence>
<gene>
    <name evidence="3" type="ORF">DW007_07640</name>
    <name evidence="2" type="ORF">DW858_03140</name>
</gene>
<evidence type="ECO:0000313" key="4">
    <source>
        <dbReference type="Proteomes" id="UP000285201"/>
    </source>
</evidence>
<comment type="caution">
    <text evidence="2">The sequence shown here is derived from an EMBL/GenBank/DDBJ whole genome shotgun (WGS) entry which is preliminary data.</text>
</comment>
<dbReference type="AlphaFoldDB" id="A0A413Z0G9"/>
<evidence type="ECO:0000313" key="2">
    <source>
        <dbReference type="EMBL" id="RHC14829.1"/>
    </source>
</evidence>
<sequence>MKCLLKCIGNIYAEADMKKTFDVKRLTTLALLTTIALTIFVVESAIPTLVPIPGVKLGLANIVTLFVLKRYKFSDAAIVLAMRIILATIFTGQAVSFIYSVSGGFLCLIVMAAVNKLLRGQYIFLTGILGAVSHNAGQILAAFFILRLSGIFAYMPFLVISGVITGLFTGLVCFFADKYIPKKYTM</sequence>
<name>A0A413Z0G9_9FIRM</name>
<dbReference type="InterPro" id="IPR014535">
    <property type="entry name" value="Hpre_diP_synt_I"/>
</dbReference>
<proteinExistence type="predicted"/>
<dbReference type="Proteomes" id="UP000285201">
    <property type="component" value="Unassembled WGS sequence"/>
</dbReference>
<dbReference type="Gene3D" id="1.10.1760.20">
    <property type="match status" value="1"/>
</dbReference>
<keyword evidence="1" id="KW-0812">Transmembrane</keyword>
<accession>A0A413Z0G9</accession>
<evidence type="ECO:0000313" key="5">
    <source>
        <dbReference type="Proteomes" id="UP000285844"/>
    </source>
</evidence>
<feature type="transmembrane region" description="Helical" evidence="1">
    <location>
        <begin position="151"/>
        <end position="176"/>
    </location>
</feature>
<dbReference type="EMBL" id="QROY01000005">
    <property type="protein sequence ID" value="RHL68678.1"/>
    <property type="molecule type" value="Genomic_DNA"/>
</dbReference>
<feature type="transmembrane region" description="Helical" evidence="1">
    <location>
        <begin position="122"/>
        <end position="145"/>
    </location>
</feature>
<protein>
    <submittedName>
        <fullName evidence="2">Heptaprenyl diphosphate synthase</fullName>
    </submittedName>
</protein>
<dbReference type="EMBL" id="QSHM01000002">
    <property type="protein sequence ID" value="RHC14829.1"/>
    <property type="molecule type" value="Genomic_DNA"/>
</dbReference>
<dbReference type="Pfam" id="PF07456">
    <property type="entry name" value="Hpre_diP_synt_I"/>
    <property type="match status" value="1"/>
</dbReference>
<feature type="transmembrane region" description="Helical" evidence="1">
    <location>
        <begin position="73"/>
        <end position="91"/>
    </location>
</feature>
<keyword evidence="1" id="KW-1133">Transmembrane helix</keyword>
<reference evidence="4 5" key="1">
    <citation type="submission" date="2018-08" db="EMBL/GenBank/DDBJ databases">
        <title>A genome reference for cultivated species of the human gut microbiota.</title>
        <authorList>
            <person name="Zou Y."/>
            <person name="Xue W."/>
            <person name="Luo G."/>
        </authorList>
    </citation>
    <scope>NUCLEOTIDE SEQUENCE [LARGE SCALE GENOMIC DNA]</scope>
    <source>
        <strain evidence="3 4">AF36-7BH</strain>
        <strain evidence="2 5">AM37-3BH</strain>
    </source>
</reference>
<organism evidence="2 5">
    <name type="scientific">Lachnospira eligens</name>
    <dbReference type="NCBI Taxonomy" id="39485"/>
    <lineage>
        <taxon>Bacteria</taxon>
        <taxon>Bacillati</taxon>
        <taxon>Bacillota</taxon>
        <taxon>Clostridia</taxon>
        <taxon>Lachnospirales</taxon>
        <taxon>Lachnospiraceae</taxon>
        <taxon>Lachnospira</taxon>
    </lineage>
</organism>
<dbReference type="Proteomes" id="UP000285844">
    <property type="component" value="Unassembled WGS sequence"/>
</dbReference>
<dbReference type="InterPro" id="IPR010898">
    <property type="entry name" value="Hpre_diP_synth_I"/>
</dbReference>
<evidence type="ECO:0000256" key="1">
    <source>
        <dbReference type="SAM" id="Phobius"/>
    </source>
</evidence>